<evidence type="ECO:0000256" key="2">
    <source>
        <dbReference type="SAM" id="SignalP"/>
    </source>
</evidence>
<proteinExistence type="predicted"/>
<keyword evidence="2" id="KW-0732">Signal</keyword>
<dbReference type="AlphaFoldDB" id="A0A1I8FRH1"/>
<feature type="compositionally biased region" description="Low complexity" evidence="1">
    <location>
        <begin position="137"/>
        <end position="150"/>
    </location>
</feature>
<feature type="signal peptide" evidence="2">
    <location>
        <begin position="1"/>
        <end position="28"/>
    </location>
</feature>
<evidence type="ECO:0000313" key="3">
    <source>
        <dbReference type="Proteomes" id="UP000095280"/>
    </source>
</evidence>
<keyword evidence="3" id="KW-1185">Reference proteome</keyword>
<feature type="region of interest" description="Disordered" evidence="1">
    <location>
        <begin position="128"/>
        <end position="152"/>
    </location>
</feature>
<protein>
    <submittedName>
        <fullName evidence="4">Transmembrane protein</fullName>
    </submittedName>
</protein>
<dbReference type="WBParaSite" id="maker-unitig_44383-snap-gene-0.2-mRNA-1">
    <property type="protein sequence ID" value="maker-unitig_44383-snap-gene-0.2-mRNA-1"/>
    <property type="gene ID" value="maker-unitig_44383-snap-gene-0.2"/>
</dbReference>
<reference evidence="4" key="1">
    <citation type="submission" date="2016-11" db="UniProtKB">
        <authorList>
            <consortium name="WormBaseParasite"/>
        </authorList>
    </citation>
    <scope>IDENTIFICATION</scope>
</reference>
<accession>A0A1I8FRH1</accession>
<sequence>VYNCGSALATGLMVALVTLDTEVAQVVALQQLQKPFSKTDEPDRAEHQTANLLSRQSLLHLASPSALSPRLLFQRRRKRGGGLPARELHGKRWPIKSTQAKIAAVLTAVRSCWDLLDSAIATRIEELSSRNRHTDADGTASSTAAPPARTVPRDAAGRTLEAASSIPGGGLTAPCTASRSVQRKRLLQNRTELAELAANLLTVSQHFAAAVARDRRGRVSGSSAAAAGGGWWRTCRPAAAFATVREARIMQNHLIECRRRLLLLLPRLLPRLLPPCRFRACFCVCFRVCFWRLLPPPGLGQQQQQQ</sequence>
<feature type="chain" id="PRO_5009318759" evidence="2">
    <location>
        <begin position="29"/>
        <end position="306"/>
    </location>
</feature>
<dbReference type="Proteomes" id="UP000095280">
    <property type="component" value="Unplaced"/>
</dbReference>
<organism evidence="3 4">
    <name type="scientific">Macrostomum lignano</name>
    <dbReference type="NCBI Taxonomy" id="282301"/>
    <lineage>
        <taxon>Eukaryota</taxon>
        <taxon>Metazoa</taxon>
        <taxon>Spiralia</taxon>
        <taxon>Lophotrochozoa</taxon>
        <taxon>Platyhelminthes</taxon>
        <taxon>Rhabditophora</taxon>
        <taxon>Macrostomorpha</taxon>
        <taxon>Macrostomida</taxon>
        <taxon>Macrostomidae</taxon>
        <taxon>Macrostomum</taxon>
    </lineage>
</organism>
<evidence type="ECO:0000313" key="4">
    <source>
        <dbReference type="WBParaSite" id="maker-unitig_44383-snap-gene-0.2-mRNA-1"/>
    </source>
</evidence>
<name>A0A1I8FRH1_9PLAT</name>
<evidence type="ECO:0000256" key="1">
    <source>
        <dbReference type="SAM" id="MobiDB-lite"/>
    </source>
</evidence>